<accession>A0A433D9K2</accession>
<reference evidence="1 2" key="1">
    <citation type="journal article" date="2018" name="New Phytol.">
        <title>Phylogenomics of Endogonaceae and evolution of mycorrhizas within Mucoromycota.</title>
        <authorList>
            <person name="Chang Y."/>
            <person name="Desiro A."/>
            <person name="Na H."/>
            <person name="Sandor L."/>
            <person name="Lipzen A."/>
            <person name="Clum A."/>
            <person name="Barry K."/>
            <person name="Grigoriev I.V."/>
            <person name="Martin F.M."/>
            <person name="Stajich J.E."/>
            <person name="Smith M.E."/>
            <person name="Bonito G."/>
            <person name="Spatafora J.W."/>
        </authorList>
    </citation>
    <scope>NUCLEOTIDE SEQUENCE [LARGE SCALE GENOMIC DNA]</scope>
    <source>
        <strain evidence="1 2">GMNB39</strain>
    </source>
</reference>
<dbReference type="OrthoDB" id="6710729at2759"/>
<sequence>MGGWFGILTGGSDLTFYSTSSSGLTLRSVAHADESGLLPAGHDPHTYENFVQSIAEHLSLCGDSGDYIHVQGTGAEDCVVFVIDHSGLPQHHTYIHNGHAGVLLPVARHPGLNYEHIRNYLNDIFMLIEDYWNLTFNIQITIIMLIEVMAVALDGEFKIYLPKLLLYLL</sequence>
<keyword evidence="2" id="KW-1185">Reference proteome</keyword>
<organism evidence="1 2">
    <name type="scientific">Jimgerdemannia flammicorona</name>
    <dbReference type="NCBI Taxonomy" id="994334"/>
    <lineage>
        <taxon>Eukaryota</taxon>
        <taxon>Fungi</taxon>
        <taxon>Fungi incertae sedis</taxon>
        <taxon>Mucoromycota</taxon>
        <taxon>Mucoromycotina</taxon>
        <taxon>Endogonomycetes</taxon>
        <taxon>Endogonales</taxon>
        <taxon>Endogonaceae</taxon>
        <taxon>Jimgerdemannia</taxon>
    </lineage>
</organism>
<dbReference type="EMBL" id="RBNI01004391">
    <property type="protein sequence ID" value="RUP47547.1"/>
    <property type="molecule type" value="Genomic_DNA"/>
</dbReference>
<gene>
    <name evidence="1" type="ORF">BC936DRAFT_145604</name>
</gene>
<evidence type="ECO:0000313" key="1">
    <source>
        <dbReference type="EMBL" id="RUP47547.1"/>
    </source>
</evidence>
<proteinExistence type="predicted"/>
<comment type="caution">
    <text evidence="1">The sequence shown here is derived from an EMBL/GenBank/DDBJ whole genome shotgun (WGS) entry which is preliminary data.</text>
</comment>
<dbReference type="AlphaFoldDB" id="A0A433D9K2"/>
<dbReference type="Proteomes" id="UP000268093">
    <property type="component" value="Unassembled WGS sequence"/>
</dbReference>
<evidence type="ECO:0000313" key="2">
    <source>
        <dbReference type="Proteomes" id="UP000268093"/>
    </source>
</evidence>
<name>A0A433D9K2_9FUNG</name>
<protein>
    <submittedName>
        <fullName evidence="1">Uncharacterized protein</fullName>
    </submittedName>
</protein>